<name>A0A0J9VAX9_PLAV1</name>
<dbReference type="EMBL" id="KQ234944">
    <property type="protein sequence ID" value="KMZ83263.1"/>
    <property type="molecule type" value="Genomic_DNA"/>
</dbReference>
<evidence type="ECO:0008006" key="4">
    <source>
        <dbReference type="Google" id="ProtNLM"/>
    </source>
</evidence>
<sequence length="446" mass="47972">MNRSFGRSYIFSNPYNKYNDGPCINKYHTIKKDIEKKIDAFNKISRRNVSTEWDALYRHIMTKDQELKECYESGYKKTCKDHGGCKKETSATDNVKSQSRLISGASDSKSSERRYSQEQGKNSADGQNLRQESVIPQSDSGSASSVGPVITNGKTYQEIVDHHSRTSEMVEAQARQLNASSPSGIRGLDSSTSDPTSECVSGKISGLTCTSKVQNLDIKDIQNNQHRDNPLDTNNLESQDSAGKVVEGKTSDVQAVFKGGSDGLPPTNMNSGSGLLSGEYSLRSSTNGVGNDTVASGSVNTDSSEVSIAAPSVVPSRDVGTKIITFVDLPPYKRTSGSESNSAQFARTKGNVDEFTNVGHTDSQYAPFIGSQVHVPNLTTSCREGATSAENDNGSACSAEKVGELTDDTLDIYGKVISAIKDNPQIIKTSMPIGIAMLLGLLLKVN</sequence>
<organism evidence="2 3">
    <name type="scientific">Plasmodium vivax (strain Brazil I)</name>
    <dbReference type="NCBI Taxonomy" id="1033975"/>
    <lineage>
        <taxon>Eukaryota</taxon>
        <taxon>Sar</taxon>
        <taxon>Alveolata</taxon>
        <taxon>Apicomplexa</taxon>
        <taxon>Aconoidasida</taxon>
        <taxon>Haemosporida</taxon>
        <taxon>Plasmodiidae</taxon>
        <taxon>Plasmodium</taxon>
        <taxon>Plasmodium (Plasmodium)</taxon>
    </lineage>
</organism>
<accession>A0A0J9VAX9</accession>
<evidence type="ECO:0000313" key="3">
    <source>
        <dbReference type="Proteomes" id="UP000053327"/>
    </source>
</evidence>
<dbReference type="AlphaFoldDB" id="A0A0J9VAX9"/>
<feature type="region of interest" description="Disordered" evidence="1">
    <location>
        <begin position="283"/>
        <end position="302"/>
    </location>
</feature>
<evidence type="ECO:0000256" key="1">
    <source>
        <dbReference type="SAM" id="MobiDB-lite"/>
    </source>
</evidence>
<evidence type="ECO:0000313" key="2">
    <source>
        <dbReference type="EMBL" id="KMZ83263.1"/>
    </source>
</evidence>
<feature type="region of interest" description="Disordered" evidence="1">
    <location>
        <begin position="82"/>
        <end position="129"/>
    </location>
</feature>
<feature type="compositionally biased region" description="Polar residues" evidence="1">
    <location>
        <begin position="117"/>
        <end position="129"/>
    </location>
</feature>
<reference evidence="2 3" key="1">
    <citation type="submission" date="2011-08" db="EMBL/GenBank/DDBJ databases">
        <title>The Genome Sequence of Plasmodium vivax Brazil I.</title>
        <authorList>
            <consortium name="The Broad Institute Genome Sequencing Platform"/>
            <consortium name="The Broad Institute Genome Sequencing Center for Infectious Disease"/>
            <person name="Neafsey D."/>
            <person name="Carlton J."/>
            <person name="Barnwell J."/>
            <person name="Collins W."/>
            <person name="Escalante A."/>
            <person name="Mullikin J."/>
            <person name="Saul A."/>
            <person name="Guigo R."/>
            <person name="Camara F."/>
            <person name="Young S.K."/>
            <person name="Zeng Q."/>
            <person name="Gargeya S."/>
            <person name="Fitzgerald M."/>
            <person name="Haas B."/>
            <person name="Abouelleil A."/>
            <person name="Alvarado L."/>
            <person name="Arachchi H.M."/>
            <person name="Berlin A."/>
            <person name="Brown A."/>
            <person name="Chapman S.B."/>
            <person name="Chen Z."/>
            <person name="Dunbar C."/>
            <person name="Freedman E."/>
            <person name="Gearin G."/>
            <person name="Gellesch M."/>
            <person name="Goldberg J."/>
            <person name="Griggs A."/>
            <person name="Gujja S."/>
            <person name="Heiman D."/>
            <person name="Howarth C."/>
            <person name="Larson L."/>
            <person name="Lui A."/>
            <person name="MacDonald P.J.P."/>
            <person name="Montmayeur A."/>
            <person name="Murphy C."/>
            <person name="Neiman D."/>
            <person name="Pearson M."/>
            <person name="Priest M."/>
            <person name="Roberts A."/>
            <person name="Saif S."/>
            <person name="Shea T."/>
            <person name="Shenoy N."/>
            <person name="Sisk P."/>
            <person name="Stolte C."/>
            <person name="Sykes S."/>
            <person name="Wortman J."/>
            <person name="Nusbaum C."/>
            <person name="Birren B."/>
        </authorList>
    </citation>
    <scope>NUCLEOTIDE SEQUENCE [LARGE SCALE GENOMIC DNA]</scope>
    <source>
        <strain evidence="2 3">Brazil I</strain>
    </source>
</reference>
<protein>
    <recommendedName>
        <fullName evidence="4">Variable surface protein Vir18</fullName>
    </recommendedName>
</protein>
<feature type="region of interest" description="Disordered" evidence="1">
    <location>
        <begin position="222"/>
        <end position="243"/>
    </location>
</feature>
<feature type="compositionally biased region" description="Polar residues" evidence="1">
    <location>
        <begin position="231"/>
        <end position="241"/>
    </location>
</feature>
<proteinExistence type="predicted"/>
<feature type="region of interest" description="Disordered" evidence="1">
    <location>
        <begin position="177"/>
        <end position="202"/>
    </location>
</feature>
<feature type="compositionally biased region" description="Polar residues" evidence="1">
    <location>
        <begin position="286"/>
        <end position="302"/>
    </location>
</feature>
<feature type="compositionally biased region" description="Polar residues" evidence="1">
    <location>
        <begin position="91"/>
        <end position="108"/>
    </location>
</feature>
<feature type="compositionally biased region" description="Polar residues" evidence="1">
    <location>
        <begin position="177"/>
        <end position="199"/>
    </location>
</feature>
<dbReference type="Proteomes" id="UP000053327">
    <property type="component" value="Unassembled WGS sequence"/>
</dbReference>
<gene>
    <name evidence="2" type="ORF">PVBG_05890</name>
</gene>